<evidence type="ECO:0000313" key="11">
    <source>
        <dbReference type="Proteomes" id="UP000702954"/>
    </source>
</evidence>
<dbReference type="Proteomes" id="UP000294613">
    <property type="component" value="Unassembled WGS sequence"/>
</dbReference>
<gene>
    <name evidence="9" type="ORF">EDD74_11717</name>
    <name evidence="8" type="ORF">FAEUMB_12060</name>
</gene>
<feature type="transmembrane region" description="Helical" evidence="6">
    <location>
        <begin position="239"/>
        <end position="259"/>
    </location>
</feature>
<dbReference type="Proteomes" id="UP000702954">
    <property type="component" value="Unassembled WGS sequence"/>
</dbReference>
<reference evidence="9 10" key="2">
    <citation type="submission" date="2019-03" db="EMBL/GenBank/DDBJ databases">
        <title>Genomic Encyclopedia of Type Strains, Phase IV (KMG-IV): sequencing the most valuable type-strain genomes for metagenomic binning, comparative biology and taxonomic classification.</title>
        <authorList>
            <person name="Goeker M."/>
        </authorList>
    </citation>
    <scope>NUCLEOTIDE SEQUENCE [LARGE SCALE GENOMIC DNA]</scope>
    <source>
        <strain evidence="9 10">DSM 103426</strain>
    </source>
</reference>
<dbReference type="EMBL" id="BHEO01000005">
    <property type="protein sequence ID" value="GBU04665.1"/>
    <property type="molecule type" value="Genomic_DNA"/>
</dbReference>
<accession>A0A4R3JKR9</accession>
<name>A0A4R3JKR9_9FIRM</name>
<evidence type="ECO:0000256" key="5">
    <source>
        <dbReference type="ARBA" id="ARBA00023136"/>
    </source>
</evidence>
<dbReference type="RefSeq" id="WP_116441469.1">
    <property type="nucleotide sequence ID" value="NZ_BHEO01000005.1"/>
</dbReference>
<dbReference type="GO" id="GO:0005886">
    <property type="term" value="C:plasma membrane"/>
    <property type="evidence" value="ECO:0007669"/>
    <property type="project" value="UniProtKB-SubCell"/>
</dbReference>
<feature type="transmembrane region" description="Helical" evidence="6">
    <location>
        <begin position="21"/>
        <end position="39"/>
    </location>
</feature>
<feature type="transmembrane region" description="Helical" evidence="6">
    <location>
        <begin position="637"/>
        <end position="657"/>
    </location>
</feature>
<sequence length="716" mass="81524">MKTLTDTFSALRKKNRKNYTLYFICNFTALLLITAYSAILTSPTVLLVLPEGGDSRKQAMMIFALACIGCVIFTIYAGNIFFRMKSRELGIFLALGTSKKVLRNHLYKDTAVTSLSASLLGTSLGIPFAWSIWQLFRLLVVDSTEMRLVLDFRCLLIPAAFILIILLFAFLLGRRTLYRTNIMDVVNEEHKNEPVRDVKPWYASVGILLMILGGTAGYFGPTIYQVVFRRFSSPFLPLLYIPLFIGLYMFLLHIVVRGFGNHKKHPYKGIISRSMMKFHGKQTVNNMMVIALLVAGGAFALFYIPTLQTSQAMQVKSTPYDYSFHYPIGQPVPGKEEIADLAKDYDLSIKDYKEEATILLGMSTTVERTTDDGKLYTVYEEFANEGTFLTASAFEFLTGQKTEVAPGTYKAVSNEDETDTYWLTSDADQIINMTTMKKLPVTFDGYLHYSLFSGRSNYYVLNDADYEKMEVGLGDEWTEHQVLFNIDGEDNYEFADKLFHVFMDALGEKYAISSNYDRVVKYGRSVNGKSYFLDEPEYAADAKVDYADCDGSTFRFGWKYMPSFKMLDSTDFVRTTAVYLMLFFFITIICVMAALIICYTRSISIVLNNRYVFEDLKRLGASPAFLTKEVKAQTRKIFFTPSIIGMVAMYFFFSMIMYANDGTISFTEIASLLVCLALLFVLVLIIWIVYNATVRKMKQMLGIQQPKNMNRVMQVE</sequence>
<protein>
    <submittedName>
        <fullName evidence="8">ABC transporter permease</fullName>
    </submittedName>
    <submittedName>
        <fullName evidence="9">FtsX-like permease family protein</fullName>
    </submittedName>
</protein>
<evidence type="ECO:0000256" key="1">
    <source>
        <dbReference type="ARBA" id="ARBA00004651"/>
    </source>
</evidence>
<keyword evidence="4 6" id="KW-1133">Transmembrane helix</keyword>
<dbReference type="Pfam" id="PF02687">
    <property type="entry name" value="FtsX"/>
    <property type="match status" value="1"/>
</dbReference>
<dbReference type="InterPro" id="IPR052536">
    <property type="entry name" value="ABC-4_Integral_Memb_Prot"/>
</dbReference>
<comment type="subcellular location">
    <subcellularLocation>
        <location evidence="1">Cell membrane</location>
        <topology evidence="1">Multi-pass membrane protein</topology>
    </subcellularLocation>
</comment>
<feature type="transmembrane region" description="Helical" evidence="6">
    <location>
        <begin position="201"/>
        <end position="219"/>
    </location>
</feature>
<evidence type="ECO:0000313" key="10">
    <source>
        <dbReference type="Proteomes" id="UP000294613"/>
    </source>
</evidence>
<evidence type="ECO:0000313" key="9">
    <source>
        <dbReference type="EMBL" id="TCS66761.1"/>
    </source>
</evidence>
<dbReference type="EMBL" id="SLZV01000017">
    <property type="protein sequence ID" value="TCS66761.1"/>
    <property type="molecule type" value="Genomic_DNA"/>
</dbReference>
<evidence type="ECO:0000313" key="8">
    <source>
        <dbReference type="EMBL" id="GBU04665.1"/>
    </source>
</evidence>
<reference evidence="8 11" key="1">
    <citation type="journal article" date="2018" name="Int. J. Syst. Evol. Microbiol.">
        <title>Draft Genome Sequence of Faecalimonas umbilicata JCM 30896T, an Acetate-Producing Bacterium Isolated from Human Feces.</title>
        <authorList>
            <person name="Sakamoto M."/>
            <person name="Ikeyama N."/>
            <person name="Yuki M."/>
            <person name="Ohkuma M."/>
        </authorList>
    </citation>
    <scope>NUCLEOTIDE SEQUENCE [LARGE SCALE GENOMIC DNA]</scope>
    <source>
        <strain evidence="8 11">EGH7</strain>
    </source>
</reference>
<keyword evidence="3 6" id="KW-0812">Transmembrane</keyword>
<feature type="transmembrane region" description="Helical" evidence="6">
    <location>
        <begin position="283"/>
        <end position="304"/>
    </location>
</feature>
<feature type="transmembrane region" description="Helical" evidence="6">
    <location>
        <begin position="577"/>
        <end position="600"/>
    </location>
</feature>
<dbReference type="PANTHER" id="PTHR46795:SF3">
    <property type="entry name" value="ABC TRANSPORTER PERMEASE"/>
    <property type="match status" value="1"/>
</dbReference>
<evidence type="ECO:0000259" key="7">
    <source>
        <dbReference type="Pfam" id="PF02687"/>
    </source>
</evidence>
<evidence type="ECO:0000256" key="6">
    <source>
        <dbReference type="SAM" id="Phobius"/>
    </source>
</evidence>
<proteinExistence type="predicted"/>
<feature type="domain" description="ABC3 transporter permease C-terminal" evidence="7">
    <location>
        <begin position="61"/>
        <end position="175"/>
    </location>
</feature>
<comment type="caution">
    <text evidence="9">The sequence shown here is derived from an EMBL/GenBank/DDBJ whole genome shotgun (WGS) entry which is preliminary data.</text>
</comment>
<keyword evidence="5 6" id="KW-0472">Membrane</keyword>
<evidence type="ECO:0000256" key="3">
    <source>
        <dbReference type="ARBA" id="ARBA00022692"/>
    </source>
</evidence>
<feature type="transmembrane region" description="Helical" evidence="6">
    <location>
        <begin position="155"/>
        <end position="173"/>
    </location>
</feature>
<evidence type="ECO:0000256" key="2">
    <source>
        <dbReference type="ARBA" id="ARBA00022475"/>
    </source>
</evidence>
<organism evidence="9 10">
    <name type="scientific">Faecalimonas umbilicata</name>
    <dbReference type="NCBI Taxonomy" id="1912855"/>
    <lineage>
        <taxon>Bacteria</taxon>
        <taxon>Bacillati</taxon>
        <taxon>Bacillota</taxon>
        <taxon>Clostridia</taxon>
        <taxon>Lachnospirales</taxon>
        <taxon>Lachnospiraceae</taxon>
        <taxon>Faecalimonas</taxon>
    </lineage>
</organism>
<feature type="transmembrane region" description="Helical" evidence="6">
    <location>
        <begin position="59"/>
        <end position="82"/>
    </location>
</feature>
<keyword evidence="2" id="KW-1003">Cell membrane</keyword>
<feature type="transmembrane region" description="Helical" evidence="6">
    <location>
        <begin position="669"/>
        <end position="690"/>
    </location>
</feature>
<keyword evidence="11" id="KW-1185">Reference proteome</keyword>
<dbReference type="InterPro" id="IPR003838">
    <property type="entry name" value="ABC3_permease_C"/>
</dbReference>
<feature type="transmembrane region" description="Helical" evidence="6">
    <location>
        <begin position="112"/>
        <end position="135"/>
    </location>
</feature>
<dbReference type="AlphaFoldDB" id="A0A4R3JKR9"/>
<evidence type="ECO:0000256" key="4">
    <source>
        <dbReference type="ARBA" id="ARBA00022989"/>
    </source>
</evidence>
<dbReference type="PANTHER" id="PTHR46795">
    <property type="entry name" value="ABC TRANSPORTER PERMEASE-RELATED-RELATED"/>
    <property type="match status" value="1"/>
</dbReference>